<protein>
    <recommendedName>
        <fullName evidence="1">Heterokaryon incompatibility domain-containing protein</fullName>
    </recommendedName>
</protein>
<comment type="caution">
    <text evidence="2">The sequence shown here is derived from an EMBL/GenBank/DDBJ whole genome shotgun (WGS) entry which is preliminary data.</text>
</comment>
<evidence type="ECO:0000313" key="3">
    <source>
        <dbReference type="Proteomes" id="UP001211907"/>
    </source>
</evidence>
<dbReference type="PANTHER" id="PTHR24148:SF64">
    <property type="entry name" value="HETEROKARYON INCOMPATIBILITY DOMAIN-CONTAINING PROTEIN"/>
    <property type="match status" value="1"/>
</dbReference>
<gene>
    <name evidence="2" type="ORF">HK100_001679</name>
</gene>
<accession>A0AAD5XLJ3</accession>
<dbReference type="Proteomes" id="UP001211907">
    <property type="component" value="Unassembled WGS sequence"/>
</dbReference>
<dbReference type="PANTHER" id="PTHR24148">
    <property type="entry name" value="ANKYRIN REPEAT DOMAIN-CONTAINING PROTEIN 39 HOMOLOG-RELATED"/>
    <property type="match status" value="1"/>
</dbReference>
<proteinExistence type="predicted"/>
<organism evidence="2 3">
    <name type="scientific">Physocladia obscura</name>
    <dbReference type="NCBI Taxonomy" id="109957"/>
    <lineage>
        <taxon>Eukaryota</taxon>
        <taxon>Fungi</taxon>
        <taxon>Fungi incertae sedis</taxon>
        <taxon>Chytridiomycota</taxon>
        <taxon>Chytridiomycota incertae sedis</taxon>
        <taxon>Chytridiomycetes</taxon>
        <taxon>Chytridiales</taxon>
        <taxon>Chytriomycetaceae</taxon>
        <taxon>Physocladia</taxon>
    </lineage>
</organism>
<dbReference type="EMBL" id="JADGJH010000137">
    <property type="protein sequence ID" value="KAJ3136536.1"/>
    <property type="molecule type" value="Genomic_DNA"/>
</dbReference>
<feature type="domain" description="Heterokaryon incompatibility" evidence="1">
    <location>
        <begin position="62"/>
        <end position="211"/>
    </location>
</feature>
<dbReference type="Pfam" id="PF06985">
    <property type="entry name" value="HET"/>
    <property type="match status" value="1"/>
</dbReference>
<dbReference type="InterPro" id="IPR010730">
    <property type="entry name" value="HET"/>
</dbReference>
<evidence type="ECO:0000313" key="2">
    <source>
        <dbReference type="EMBL" id="KAJ3136536.1"/>
    </source>
</evidence>
<dbReference type="InterPro" id="IPR052895">
    <property type="entry name" value="HetReg/Transcr_Mod"/>
</dbReference>
<name>A0AAD5XLJ3_9FUNG</name>
<dbReference type="AlphaFoldDB" id="A0AAD5XLJ3"/>
<keyword evidence="3" id="KW-1185">Reference proteome</keyword>
<reference evidence="2" key="1">
    <citation type="submission" date="2020-05" db="EMBL/GenBank/DDBJ databases">
        <title>Phylogenomic resolution of chytrid fungi.</title>
        <authorList>
            <person name="Stajich J.E."/>
            <person name="Amses K."/>
            <person name="Simmons R."/>
            <person name="Seto K."/>
            <person name="Myers J."/>
            <person name="Bonds A."/>
            <person name="Quandt C.A."/>
            <person name="Barry K."/>
            <person name="Liu P."/>
            <person name="Grigoriev I."/>
            <person name="Longcore J.E."/>
            <person name="James T.Y."/>
        </authorList>
    </citation>
    <scope>NUCLEOTIDE SEQUENCE</scope>
    <source>
        <strain evidence="2">JEL0513</strain>
    </source>
</reference>
<sequence>MGWGEKFFNVALKARKQRDVVGNESSDPNAVHTKFMVFSASKNDGVHMKIVDQKLSGQKIGTVSHVWQATQDLTLFGRRVPVNPVQKIHHIALIAEVSKLPIWVDFLSIDQDSQEDKEYHVQRMDAIYENAARTFIILDADDFAIYTNAQDKITIFLKAVKTKLEKDSFNKSKKGFEWWDTTLDKLVSDVRIAINQCRNMSYNKRVWTLQERCLAKHAVYTHVEMTKQEIAQAESQNLQAKKLYHLVIDNSPSDPPQTLLFCVHAMDRILHRVGARSGSVFDLRQSFEDDRASYYDADQIYGRLAIHHLKVEVNYISDKEHDIKRVRDFMHGLVLAGALPVGLRVARPQTCDCHEDISVLESWLPNVCMRHFSQAIKRYVHLMPTSAHSQHQHPVAVEYGTGILFAPNAPPNQRRALKFQNVGRNSIRIIVSYHENLHNVVIGTDELDITQNTDRLVSGWLASFLKRISPEITQRYSEHNCGDKVSEEAISMLSLKLAGLYAPQLHEFSLVVIFTGNSVFLALLPITQFEKNGQMLFDEICNADGNDSIDLGLFVCQDDCIFVSRVSHEHAKAIGFFHLVSEYVLSEVKIESSFVINTEN</sequence>
<evidence type="ECO:0000259" key="1">
    <source>
        <dbReference type="Pfam" id="PF06985"/>
    </source>
</evidence>